<accession>A0A7C4PMM0</accession>
<sequence length="156" mass="16891">MVNKGFPALLEPSSRILVVEDDPVISDMLRELLLGAGYRVECAPDVISALSALERLAVDLITLDIELGTYSGQGLLALLKTDPRTRSIPVIVISSAQVGPLVRRLAEHVLSKPFSIGPLLQTINASLGRRVANLDSWHEPTVEESLGMEVAREVLD</sequence>
<dbReference type="EMBL" id="DSYK01000528">
    <property type="protein sequence ID" value="HGS22329.1"/>
    <property type="molecule type" value="Genomic_DNA"/>
</dbReference>
<proteinExistence type="predicted"/>
<gene>
    <name evidence="4" type="ORF">ENT37_10720</name>
</gene>
<dbReference type="InterPro" id="IPR050595">
    <property type="entry name" value="Bact_response_regulator"/>
</dbReference>
<evidence type="ECO:0000256" key="2">
    <source>
        <dbReference type="PROSITE-ProRule" id="PRU00169"/>
    </source>
</evidence>
<dbReference type="AlphaFoldDB" id="A0A7C4PMM0"/>
<dbReference type="PANTHER" id="PTHR44591">
    <property type="entry name" value="STRESS RESPONSE REGULATOR PROTEIN 1"/>
    <property type="match status" value="1"/>
</dbReference>
<reference evidence="4" key="1">
    <citation type="journal article" date="2020" name="mSystems">
        <title>Genome- and Community-Level Interaction Insights into Carbon Utilization and Element Cycling Functions of Hydrothermarchaeota in Hydrothermal Sediment.</title>
        <authorList>
            <person name="Zhou Z."/>
            <person name="Liu Y."/>
            <person name="Xu W."/>
            <person name="Pan J."/>
            <person name="Luo Z.H."/>
            <person name="Li M."/>
        </authorList>
    </citation>
    <scope>NUCLEOTIDE SEQUENCE [LARGE SCALE GENOMIC DNA]</scope>
    <source>
        <strain evidence="4">SpSt-573</strain>
    </source>
</reference>
<evidence type="ECO:0000256" key="1">
    <source>
        <dbReference type="ARBA" id="ARBA00022553"/>
    </source>
</evidence>
<feature type="domain" description="Response regulatory" evidence="3">
    <location>
        <begin position="15"/>
        <end position="127"/>
    </location>
</feature>
<dbReference type="Gene3D" id="3.40.50.2300">
    <property type="match status" value="1"/>
</dbReference>
<keyword evidence="1 2" id="KW-0597">Phosphoprotein</keyword>
<protein>
    <submittedName>
        <fullName evidence="4">Response regulator</fullName>
    </submittedName>
</protein>
<dbReference type="SUPFAM" id="SSF52172">
    <property type="entry name" value="CheY-like"/>
    <property type="match status" value="1"/>
</dbReference>
<dbReference type="InterPro" id="IPR001789">
    <property type="entry name" value="Sig_transdc_resp-reg_receiver"/>
</dbReference>
<dbReference type="SMART" id="SM00448">
    <property type="entry name" value="REC"/>
    <property type="match status" value="1"/>
</dbReference>
<feature type="modified residue" description="4-aspartylphosphate" evidence="2">
    <location>
        <position position="64"/>
    </location>
</feature>
<name>A0A7C4PMM0_9CHLR</name>
<evidence type="ECO:0000313" key="4">
    <source>
        <dbReference type="EMBL" id="HGS22329.1"/>
    </source>
</evidence>
<organism evidence="4">
    <name type="scientific">Anaerolinea thermolimosa</name>
    <dbReference type="NCBI Taxonomy" id="229919"/>
    <lineage>
        <taxon>Bacteria</taxon>
        <taxon>Bacillati</taxon>
        <taxon>Chloroflexota</taxon>
        <taxon>Anaerolineae</taxon>
        <taxon>Anaerolineales</taxon>
        <taxon>Anaerolineaceae</taxon>
        <taxon>Anaerolinea</taxon>
    </lineage>
</organism>
<comment type="caution">
    <text evidence="4">The sequence shown here is derived from an EMBL/GenBank/DDBJ whole genome shotgun (WGS) entry which is preliminary data.</text>
</comment>
<dbReference type="Pfam" id="PF00072">
    <property type="entry name" value="Response_reg"/>
    <property type="match status" value="1"/>
</dbReference>
<dbReference type="PANTHER" id="PTHR44591:SF3">
    <property type="entry name" value="RESPONSE REGULATORY DOMAIN-CONTAINING PROTEIN"/>
    <property type="match status" value="1"/>
</dbReference>
<dbReference type="PROSITE" id="PS50110">
    <property type="entry name" value="RESPONSE_REGULATORY"/>
    <property type="match status" value="1"/>
</dbReference>
<dbReference type="GO" id="GO:0000160">
    <property type="term" value="P:phosphorelay signal transduction system"/>
    <property type="evidence" value="ECO:0007669"/>
    <property type="project" value="InterPro"/>
</dbReference>
<dbReference type="InterPro" id="IPR011006">
    <property type="entry name" value="CheY-like_superfamily"/>
</dbReference>
<evidence type="ECO:0000259" key="3">
    <source>
        <dbReference type="PROSITE" id="PS50110"/>
    </source>
</evidence>